<dbReference type="EMBL" id="JAERRH010000008">
    <property type="protein sequence ID" value="MBL1107348.1"/>
    <property type="molecule type" value="Genomic_DNA"/>
</dbReference>
<dbReference type="InterPro" id="IPR011989">
    <property type="entry name" value="ARM-like"/>
</dbReference>
<evidence type="ECO:0008006" key="4">
    <source>
        <dbReference type="Google" id="ProtNLM"/>
    </source>
</evidence>
<dbReference type="InterPro" id="IPR016024">
    <property type="entry name" value="ARM-type_fold"/>
</dbReference>
<dbReference type="Gene3D" id="1.25.10.10">
    <property type="entry name" value="Leucine-rich Repeat Variant"/>
    <property type="match status" value="1"/>
</dbReference>
<dbReference type="SUPFAM" id="SSF48371">
    <property type="entry name" value="ARM repeat"/>
    <property type="match status" value="1"/>
</dbReference>
<evidence type="ECO:0000313" key="2">
    <source>
        <dbReference type="EMBL" id="MBL1107348.1"/>
    </source>
</evidence>
<name>A0ABS1P4Q4_9ACTN</name>
<evidence type="ECO:0000256" key="1">
    <source>
        <dbReference type="SAM" id="Coils"/>
    </source>
</evidence>
<gene>
    <name evidence="2" type="ORF">JK361_22540</name>
</gene>
<sequence>MADDIDLPNLVSRLAVNLDGISGAIADASRQGSSMGAALGAGIQRELRDLTSRLPAIQIDGNSSDLDRDLARVRREMAELSNQRIGVDISIEEALRRVNELQPHIQRLSDQHPDINVRATTRQAAAQLDSLLAAARRVDGTDVDINVNVDEDRLGRVHGLLGRLGGALGSLGGLGASLGRTAAGLGAIVPAAASVVTTLANVAPAAGVAVTGMAAVQLASGAVKLAAVGMDDALSAALDPSKAEDYAEALKKLSPEARKFAAAVHDAAPALHQLQQDVQDEVFKGLGDQLKRTGTSVLPVLRTNLKSAGGALNEMAKGALEAGKDLADSGTLGRALGSASKGLHNLAGIPKVVVTALGQIGAAAGPSFERLTKGADGLAKKIGDRLGKAFESGAMEDAIEDAIDLLGQLADVAGNVFSIVGSVFSAAQTSGGGLIGTLQQITGALAEAFATPEVQEGLQALFETMSTLATTAAPLLGEALGLIAPVLAELGPPVQELIIALGEALQPILEQLGPVLVELAGVVGQVIIAALPLLDLIGQLIAALLPALVPLLQAVSDLIAALSPIVAIVAEGLTKLLTPAFKGLADFLVKVVAPAISVVADLLRGDFASASETSRVLIQKMIDFHVNAFRSLPSRISGYVAQFVSVMISGIGDAKNWTVRTIQDMIDQAVSTVRSLPSRAASAVGSMRGVLVNAGVSLVQGFIDGIRSAIPSVQGVLGALTNSLPNWKGPKQKDAKILTPAGRLLILGFIRGIDGTTAQLRAKLASITKALPANVRSGIGKTLAHSTRELERLVTSRDKVVKKLAAAEKRLSDLTKARNKAASDIRAGILREANITTGHSDVNSVKAITVELQQSLKATQRFQANISRLKKMGLRSDLLQQIADAGVEGGAATAEALAKATPAELKKINDLQGKLNKSATDTGKTVGDALYGAGIKAAQGLVNGLKSQQKRIEQIMESIAERMLKAVKKKHKTHSPSRAFHELGVMDMEGLRGGVLATAHRVVGAVTDVASRALNAAGGVGAALSATPTGGQLAAVYGGPGGGGDQTNHFHLYGGDATPDGILRALSWQALVGRG</sequence>
<organism evidence="2 3">
    <name type="scientific">Streptomyces musisoli</name>
    <dbReference type="NCBI Taxonomy" id="2802280"/>
    <lineage>
        <taxon>Bacteria</taxon>
        <taxon>Bacillati</taxon>
        <taxon>Actinomycetota</taxon>
        <taxon>Actinomycetes</taxon>
        <taxon>Kitasatosporales</taxon>
        <taxon>Streptomycetaceae</taxon>
        <taxon>Streptomyces</taxon>
    </lineage>
</organism>
<keyword evidence="3" id="KW-1185">Reference proteome</keyword>
<accession>A0ABS1P4Q4</accession>
<comment type="caution">
    <text evidence="2">The sequence shown here is derived from an EMBL/GenBank/DDBJ whole genome shotgun (WGS) entry which is preliminary data.</text>
</comment>
<protein>
    <recommendedName>
        <fullName evidence="4">Phage tail protein</fullName>
    </recommendedName>
</protein>
<dbReference type="RefSeq" id="WP_201821111.1">
    <property type="nucleotide sequence ID" value="NZ_JAERRH010000008.1"/>
</dbReference>
<keyword evidence="1" id="KW-0175">Coiled coil</keyword>
<feature type="coiled-coil region" evidence="1">
    <location>
        <begin position="790"/>
        <end position="824"/>
    </location>
</feature>
<dbReference type="Proteomes" id="UP000621386">
    <property type="component" value="Unassembled WGS sequence"/>
</dbReference>
<evidence type="ECO:0000313" key="3">
    <source>
        <dbReference type="Proteomes" id="UP000621386"/>
    </source>
</evidence>
<reference evidence="2 3" key="1">
    <citation type="submission" date="2021-01" db="EMBL/GenBank/DDBJ databases">
        <title>WGS of actinomycetes isolated from Thailand.</title>
        <authorList>
            <person name="Thawai C."/>
        </authorList>
    </citation>
    <scope>NUCLEOTIDE SEQUENCE [LARGE SCALE GENOMIC DNA]</scope>
    <source>
        <strain evidence="2 3">CH5-8</strain>
    </source>
</reference>
<proteinExistence type="predicted"/>